<reference evidence="11 12" key="1">
    <citation type="submission" date="2018-01" db="EMBL/GenBank/DDBJ databases">
        <authorList>
            <person name="Paulsen S."/>
            <person name="Gram L.K."/>
        </authorList>
    </citation>
    <scope>NUCLEOTIDE SEQUENCE [LARGE SCALE GENOMIC DNA]</scope>
    <source>
        <strain evidence="9 12">S3790</strain>
        <strain evidence="10 11">S3895</strain>
    </source>
</reference>
<dbReference type="EMBL" id="PNBW01000025">
    <property type="protein sequence ID" value="TMO76702.1"/>
    <property type="molecule type" value="Genomic_DNA"/>
</dbReference>
<dbReference type="PANTHER" id="PTHR47810">
    <property type="entry name" value="DNA LIGASE"/>
    <property type="match status" value="1"/>
</dbReference>
<evidence type="ECO:0000313" key="10">
    <source>
        <dbReference type="EMBL" id="TMO76702.1"/>
    </source>
</evidence>
<keyword evidence="5" id="KW-0234">DNA repair</keyword>
<dbReference type="AlphaFoldDB" id="A0A5S3VCJ1"/>
<comment type="caution">
    <text evidence="9">The sequence shown here is derived from an EMBL/GenBank/DDBJ whole genome shotgun (WGS) entry which is preliminary data.</text>
</comment>
<sequence>MSIRWILWAILLFSFANFAIAEPLSYSVQLAKRYQAELPVSFYHVSEKYDGVRAIWDGKQLKTRTGNVIHAPTWFTDKLPKQWLDGELWAGYNNFAYVSSLARRTVPNNKNWQQVSYMVFDAPDSTQPFSQRYQLYHQTLSKVALPHVKPVVQHRFENHRQLERFFNTVVKKGGEGVMLHLSSAKHTGGRTKNLLKYKPYQDAEAKVIAHLPGKGRYIGKTGALLVKSESGIEFKIGSGLSDNERDTPPEIGSIVSFRHQGFTKYGKPRFAVFLGPKTTF</sequence>
<feature type="domain" description="DNA ligase OB-like" evidence="8">
    <location>
        <begin position="212"/>
        <end position="274"/>
    </location>
</feature>
<protein>
    <submittedName>
        <fullName evidence="9">DNA ligase</fullName>
    </submittedName>
</protein>
<keyword evidence="4" id="KW-0227">DNA damage</keyword>
<dbReference type="RefSeq" id="WP_138590864.1">
    <property type="nucleotide sequence ID" value="NZ_PNBW01000025.1"/>
</dbReference>
<accession>A0A5S3VCJ1</accession>
<keyword evidence="11" id="KW-1185">Reference proteome</keyword>
<feature type="domain" description="ATP-dependent DNA ligase family profile" evidence="7">
    <location>
        <begin position="45"/>
        <end position="198"/>
    </location>
</feature>
<dbReference type="GO" id="GO:0006260">
    <property type="term" value="P:DNA replication"/>
    <property type="evidence" value="ECO:0007669"/>
    <property type="project" value="UniProtKB-KW"/>
</dbReference>
<organism evidence="9 12">
    <name type="scientific">Pseudoalteromonas aurantia</name>
    <dbReference type="NCBI Taxonomy" id="43654"/>
    <lineage>
        <taxon>Bacteria</taxon>
        <taxon>Pseudomonadati</taxon>
        <taxon>Pseudomonadota</taxon>
        <taxon>Gammaproteobacteria</taxon>
        <taxon>Alteromonadales</taxon>
        <taxon>Pseudoalteromonadaceae</taxon>
        <taxon>Pseudoalteromonas</taxon>
    </lineage>
</organism>
<comment type="cofactor">
    <cofactor evidence="1">
        <name>a divalent metal cation</name>
        <dbReference type="ChEBI" id="CHEBI:60240"/>
    </cofactor>
</comment>
<dbReference type="Pfam" id="PF14743">
    <property type="entry name" value="DNA_ligase_OB_2"/>
    <property type="match status" value="1"/>
</dbReference>
<dbReference type="OrthoDB" id="9782700at2"/>
<dbReference type="CDD" id="cd07896">
    <property type="entry name" value="Adenylation_kDNA_ligase_like"/>
    <property type="match status" value="1"/>
</dbReference>
<evidence type="ECO:0000256" key="4">
    <source>
        <dbReference type="ARBA" id="ARBA00022763"/>
    </source>
</evidence>
<dbReference type="InterPro" id="IPR012310">
    <property type="entry name" value="DNA_ligase_ATP-dep_cent"/>
</dbReference>
<dbReference type="GO" id="GO:0006281">
    <property type="term" value="P:DNA repair"/>
    <property type="evidence" value="ECO:0007669"/>
    <property type="project" value="UniProtKB-KW"/>
</dbReference>
<keyword evidence="2 9" id="KW-0436">Ligase</keyword>
<dbReference type="EMBL" id="PNBX01000022">
    <property type="protein sequence ID" value="TMO69248.1"/>
    <property type="molecule type" value="Genomic_DNA"/>
</dbReference>
<dbReference type="GO" id="GO:0006310">
    <property type="term" value="P:DNA recombination"/>
    <property type="evidence" value="ECO:0007669"/>
    <property type="project" value="InterPro"/>
</dbReference>
<dbReference type="PANTHER" id="PTHR47810:SF1">
    <property type="entry name" value="DNA LIGASE B"/>
    <property type="match status" value="1"/>
</dbReference>
<evidence type="ECO:0000313" key="11">
    <source>
        <dbReference type="Proteomes" id="UP000307164"/>
    </source>
</evidence>
<name>A0A5S3VCJ1_9GAMM</name>
<dbReference type="CDD" id="cd08041">
    <property type="entry name" value="OBF_kDNA_ligase_like"/>
    <property type="match status" value="1"/>
</dbReference>
<dbReference type="Proteomes" id="UP000307164">
    <property type="component" value="Unassembled WGS sequence"/>
</dbReference>
<dbReference type="InterPro" id="IPR012340">
    <property type="entry name" value="NA-bd_OB-fold"/>
</dbReference>
<dbReference type="Gene3D" id="2.40.50.140">
    <property type="entry name" value="Nucleic acid-binding proteins"/>
    <property type="match status" value="1"/>
</dbReference>
<dbReference type="GO" id="GO:0003910">
    <property type="term" value="F:DNA ligase (ATP) activity"/>
    <property type="evidence" value="ECO:0007669"/>
    <property type="project" value="UniProtKB-EC"/>
</dbReference>
<evidence type="ECO:0000256" key="1">
    <source>
        <dbReference type="ARBA" id="ARBA00001968"/>
    </source>
</evidence>
<evidence type="ECO:0000256" key="2">
    <source>
        <dbReference type="ARBA" id="ARBA00022598"/>
    </source>
</evidence>
<dbReference type="Proteomes" id="UP000307217">
    <property type="component" value="Unassembled WGS sequence"/>
</dbReference>
<keyword evidence="3" id="KW-0235">DNA replication</keyword>
<dbReference type="Gene3D" id="3.30.1490.70">
    <property type="match status" value="1"/>
</dbReference>
<dbReference type="SUPFAM" id="SSF50249">
    <property type="entry name" value="Nucleic acid-binding proteins"/>
    <property type="match status" value="1"/>
</dbReference>
<evidence type="ECO:0000313" key="9">
    <source>
        <dbReference type="EMBL" id="TMO69248.1"/>
    </source>
</evidence>
<comment type="catalytic activity">
    <reaction evidence="6">
        <text>ATP + (deoxyribonucleotide)n-3'-hydroxyl + 5'-phospho-(deoxyribonucleotide)m = (deoxyribonucleotide)n+m + AMP + diphosphate.</text>
        <dbReference type="EC" id="6.5.1.1"/>
    </reaction>
</comment>
<evidence type="ECO:0000256" key="6">
    <source>
        <dbReference type="ARBA" id="ARBA00034003"/>
    </source>
</evidence>
<evidence type="ECO:0000256" key="5">
    <source>
        <dbReference type="ARBA" id="ARBA00023204"/>
    </source>
</evidence>
<reference evidence="9" key="3">
    <citation type="submission" date="2019-09" db="EMBL/GenBank/DDBJ databases">
        <title>Co-occurence of chitin degradation, pigmentation and bioactivity in marine Pseudoalteromonas.</title>
        <authorList>
            <person name="Sonnenschein E.C."/>
            <person name="Bech P.K."/>
        </authorList>
    </citation>
    <scope>NUCLEOTIDE SEQUENCE</scope>
    <source>
        <strain evidence="9">S3790</strain>
        <strain evidence="10">S3895</strain>
    </source>
</reference>
<dbReference type="InterPro" id="IPR029319">
    <property type="entry name" value="DNA_ligase_OB"/>
</dbReference>
<evidence type="ECO:0000256" key="3">
    <source>
        <dbReference type="ARBA" id="ARBA00022705"/>
    </source>
</evidence>
<reference evidence="11 12" key="2">
    <citation type="submission" date="2019-06" db="EMBL/GenBank/DDBJ databases">
        <title>Co-occurence of chitin degradation, pigmentation and bioactivity in marine Pseudoalteromonas.</title>
        <authorList>
            <person name="Sonnenschein E.C."/>
            <person name="Bech P.K."/>
        </authorList>
    </citation>
    <scope>NUCLEOTIDE SEQUENCE [LARGE SCALE GENOMIC DNA]</scope>
    <source>
        <strain evidence="12">S3790</strain>
        <strain evidence="11">S3895</strain>
    </source>
</reference>
<evidence type="ECO:0000259" key="7">
    <source>
        <dbReference type="Pfam" id="PF01068"/>
    </source>
</evidence>
<dbReference type="Pfam" id="PF01068">
    <property type="entry name" value="DNA_ligase_A_M"/>
    <property type="match status" value="1"/>
</dbReference>
<dbReference type="GO" id="GO:0005524">
    <property type="term" value="F:ATP binding"/>
    <property type="evidence" value="ECO:0007669"/>
    <property type="project" value="InterPro"/>
</dbReference>
<dbReference type="SUPFAM" id="SSF56091">
    <property type="entry name" value="DNA ligase/mRNA capping enzyme, catalytic domain"/>
    <property type="match status" value="1"/>
</dbReference>
<dbReference type="InterPro" id="IPR050326">
    <property type="entry name" value="NAD_dep_DNA_ligaseB"/>
</dbReference>
<gene>
    <name evidence="9" type="ORF">CWC19_05895</name>
    <name evidence="10" type="ORF">CWC20_05335</name>
</gene>
<dbReference type="NCBIfam" id="NF006592">
    <property type="entry name" value="PRK09125.1"/>
    <property type="match status" value="1"/>
</dbReference>
<evidence type="ECO:0000313" key="12">
    <source>
        <dbReference type="Proteomes" id="UP000307217"/>
    </source>
</evidence>
<proteinExistence type="predicted"/>
<evidence type="ECO:0000259" key="8">
    <source>
        <dbReference type="Pfam" id="PF14743"/>
    </source>
</evidence>
<dbReference type="Gene3D" id="3.30.470.30">
    <property type="entry name" value="DNA ligase/mRNA capping enzyme"/>
    <property type="match status" value="1"/>
</dbReference>